<accession>K8EQK9</accession>
<dbReference type="PRINTS" id="PR00625">
    <property type="entry name" value="JDOMAIN"/>
</dbReference>
<name>K8EQK9_9CHLO</name>
<dbReference type="GeneID" id="19011368"/>
<dbReference type="Pfam" id="PF00226">
    <property type="entry name" value="DnaJ"/>
    <property type="match status" value="1"/>
</dbReference>
<dbReference type="GO" id="GO:0006457">
    <property type="term" value="P:protein folding"/>
    <property type="evidence" value="ECO:0007669"/>
    <property type="project" value="InterPro"/>
</dbReference>
<dbReference type="InterPro" id="IPR051339">
    <property type="entry name" value="DnaJ_subfamily_B"/>
</dbReference>
<dbReference type="FunFam" id="2.60.260.20:FF:000002">
    <property type="entry name" value="Dnaj homolog subfamily b member"/>
    <property type="match status" value="1"/>
</dbReference>
<dbReference type="InterPro" id="IPR002939">
    <property type="entry name" value="DnaJ_C"/>
</dbReference>
<dbReference type="PROSITE" id="PS50076">
    <property type="entry name" value="DNAJ_2"/>
    <property type="match status" value="1"/>
</dbReference>
<dbReference type="EMBL" id="FO082263">
    <property type="protein sequence ID" value="CCO20326.1"/>
    <property type="molecule type" value="Genomic_DNA"/>
</dbReference>
<evidence type="ECO:0000259" key="2">
    <source>
        <dbReference type="PROSITE" id="PS50076"/>
    </source>
</evidence>
<dbReference type="GO" id="GO:0051082">
    <property type="term" value="F:unfolded protein binding"/>
    <property type="evidence" value="ECO:0007669"/>
    <property type="project" value="InterPro"/>
</dbReference>
<dbReference type="KEGG" id="bpg:Bathy16g00510"/>
<dbReference type="InterPro" id="IPR018253">
    <property type="entry name" value="DnaJ_domain_CS"/>
</dbReference>
<dbReference type="InterPro" id="IPR008971">
    <property type="entry name" value="HSP40/DnaJ_pept-bd"/>
</dbReference>
<sequence length="332" mass="35901">MGGRDFYKILDVSRDASDAELKKAYRKLAMKWHPDKNPGSKQAQAEKKFKEVSEAYEVLTDPKKKEIYDRYGEDGLQDGFGGGGNGGGHGFSQQHAHDIFKEFFGGGGGGMGGDPFGGMGGGFGGMGGDPFGGMGGGMPQQQRQRTKPPAVEQKLAVSLEDLFYGATKKLKITRKVLDASGNQKSKAETIEVPIRAGFKKGTKITFAEKGGDEDRNTIAADLVFEIDEKKHPHFARDGNDLIKTVKIDLVDAMCGWSSTVYTIDGKSIDVSVPHVISPKYVKVICGQGMPLSKSQSGRGDLKIKFDIQFPGDDAILSEDQKKQVRSVLASIK</sequence>
<organism evidence="3 4">
    <name type="scientific">Bathycoccus prasinos</name>
    <dbReference type="NCBI Taxonomy" id="41875"/>
    <lineage>
        <taxon>Eukaryota</taxon>
        <taxon>Viridiplantae</taxon>
        <taxon>Chlorophyta</taxon>
        <taxon>Mamiellophyceae</taxon>
        <taxon>Mamiellales</taxon>
        <taxon>Bathycoccaceae</taxon>
        <taxon>Bathycoccus</taxon>
    </lineage>
</organism>
<dbReference type="eggNOG" id="KOG0714">
    <property type="taxonomic scope" value="Eukaryota"/>
</dbReference>
<dbReference type="SUPFAM" id="SSF46565">
    <property type="entry name" value="Chaperone J-domain"/>
    <property type="match status" value="1"/>
</dbReference>
<dbReference type="Pfam" id="PF01556">
    <property type="entry name" value="DnaJ_C"/>
    <property type="match status" value="1"/>
</dbReference>
<dbReference type="FunFam" id="1.10.287.110:FF:000034">
    <property type="entry name" value="Chaperone protein DnaJ"/>
    <property type="match status" value="1"/>
</dbReference>
<keyword evidence="1" id="KW-0143">Chaperone</keyword>
<dbReference type="SUPFAM" id="SSF49493">
    <property type="entry name" value="HSP40/DnaJ peptide-binding domain"/>
    <property type="match status" value="2"/>
</dbReference>
<keyword evidence="4" id="KW-1185">Reference proteome</keyword>
<dbReference type="AlphaFoldDB" id="K8EQK9"/>
<dbReference type="FunFam" id="2.60.260.20:FF:000006">
    <property type="entry name" value="DnaJ subfamily B member 13"/>
    <property type="match status" value="1"/>
</dbReference>
<dbReference type="STRING" id="41875.K8EQK9"/>
<feature type="domain" description="J" evidence="2">
    <location>
        <begin position="5"/>
        <end position="72"/>
    </location>
</feature>
<dbReference type="InterPro" id="IPR036869">
    <property type="entry name" value="J_dom_sf"/>
</dbReference>
<dbReference type="Gene3D" id="2.60.260.20">
    <property type="entry name" value="Urease metallochaperone UreE, N-terminal domain"/>
    <property type="match status" value="2"/>
</dbReference>
<dbReference type="PANTHER" id="PTHR24078:SF553">
    <property type="entry name" value="DNAJ HOMOLOG SUBFAMILY B MEMBER 5"/>
    <property type="match status" value="1"/>
</dbReference>
<dbReference type="RefSeq" id="XP_007508709.1">
    <property type="nucleotide sequence ID" value="XM_007508647.1"/>
</dbReference>
<dbReference type="SMART" id="SM00271">
    <property type="entry name" value="DnaJ"/>
    <property type="match status" value="1"/>
</dbReference>
<evidence type="ECO:0000256" key="1">
    <source>
        <dbReference type="ARBA" id="ARBA00023186"/>
    </source>
</evidence>
<dbReference type="OrthoDB" id="550424at2759"/>
<dbReference type="PANTHER" id="PTHR24078">
    <property type="entry name" value="DNAJ HOMOLOG SUBFAMILY C MEMBER"/>
    <property type="match status" value="1"/>
</dbReference>
<dbReference type="GO" id="GO:0051087">
    <property type="term" value="F:protein-folding chaperone binding"/>
    <property type="evidence" value="ECO:0007669"/>
    <property type="project" value="TreeGrafter"/>
</dbReference>
<dbReference type="Proteomes" id="UP000198341">
    <property type="component" value="Chromosome 16"/>
</dbReference>
<dbReference type="CDD" id="cd06257">
    <property type="entry name" value="DnaJ"/>
    <property type="match status" value="1"/>
</dbReference>
<dbReference type="Gene3D" id="1.10.287.110">
    <property type="entry name" value="DnaJ domain"/>
    <property type="match status" value="1"/>
</dbReference>
<dbReference type="GO" id="GO:0005829">
    <property type="term" value="C:cytosol"/>
    <property type="evidence" value="ECO:0007669"/>
    <property type="project" value="TreeGrafter"/>
</dbReference>
<evidence type="ECO:0000313" key="4">
    <source>
        <dbReference type="Proteomes" id="UP000198341"/>
    </source>
</evidence>
<dbReference type="InterPro" id="IPR001623">
    <property type="entry name" value="DnaJ_domain"/>
</dbReference>
<gene>
    <name evidence="3" type="ordered locus">Bathy16g00510</name>
</gene>
<dbReference type="PROSITE" id="PS00636">
    <property type="entry name" value="DNAJ_1"/>
    <property type="match status" value="1"/>
</dbReference>
<reference evidence="3 4" key="1">
    <citation type="submission" date="2011-10" db="EMBL/GenBank/DDBJ databases">
        <authorList>
            <person name="Genoscope - CEA"/>
        </authorList>
    </citation>
    <scope>NUCLEOTIDE SEQUENCE [LARGE SCALE GENOMIC DNA]</scope>
    <source>
        <strain evidence="3 4">RCC 1105</strain>
    </source>
</reference>
<proteinExistence type="predicted"/>
<protein>
    <recommendedName>
        <fullName evidence="2">J domain-containing protein</fullName>
    </recommendedName>
</protein>
<dbReference type="CDD" id="cd10747">
    <property type="entry name" value="DnaJ_C"/>
    <property type="match status" value="1"/>
</dbReference>
<evidence type="ECO:0000313" key="3">
    <source>
        <dbReference type="EMBL" id="CCO20326.1"/>
    </source>
</evidence>